<dbReference type="RefSeq" id="XP_009014343.1">
    <property type="nucleotide sequence ID" value="XM_009016095.1"/>
</dbReference>
<feature type="region of interest" description="Disordered" evidence="1">
    <location>
        <begin position="84"/>
        <end position="139"/>
    </location>
</feature>
<organism evidence="3 4">
    <name type="scientific">Helobdella robusta</name>
    <name type="common">Californian leech</name>
    <dbReference type="NCBI Taxonomy" id="6412"/>
    <lineage>
        <taxon>Eukaryota</taxon>
        <taxon>Metazoa</taxon>
        <taxon>Spiralia</taxon>
        <taxon>Lophotrochozoa</taxon>
        <taxon>Annelida</taxon>
        <taxon>Clitellata</taxon>
        <taxon>Hirudinea</taxon>
        <taxon>Rhynchobdellida</taxon>
        <taxon>Glossiphoniidae</taxon>
        <taxon>Helobdella</taxon>
    </lineage>
</organism>
<dbReference type="InParanoid" id="T1F2V5"/>
<protein>
    <submittedName>
        <fullName evidence="2 3">Uncharacterized protein</fullName>
    </submittedName>
</protein>
<evidence type="ECO:0000313" key="4">
    <source>
        <dbReference type="Proteomes" id="UP000015101"/>
    </source>
</evidence>
<feature type="compositionally biased region" description="Basic and acidic residues" evidence="1">
    <location>
        <begin position="84"/>
        <end position="101"/>
    </location>
</feature>
<feature type="compositionally biased region" description="Basic residues" evidence="1">
    <location>
        <begin position="102"/>
        <end position="114"/>
    </location>
</feature>
<reference evidence="3" key="3">
    <citation type="submission" date="2015-06" db="UniProtKB">
        <authorList>
            <consortium name="EnsemblMetazoa"/>
        </authorList>
    </citation>
    <scope>IDENTIFICATION</scope>
</reference>
<dbReference type="GeneID" id="20203154"/>
<sequence>MPQTWVDAGNFHTAPATCFHTSGRCASNISTTLPLINIQLANEVSEVIEHLNGTPLKTITLPNVQTPFGKFSFYCLVHVSVRETAETTASQEKKKQREGMMMRRKMQKRRHRTVGKHERKMEKRRKRERKKVIPLEKLE</sequence>
<dbReference type="EnsemblMetazoa" id="HelroT170276">
    <property type="protein sequence ID" value="HelroP170276"/>
    <property type="gene ID" value="HelroG170276"/>
</dbReference>
<dbReference type="KEGG" id="hro:HELRODRAFT_170276"/>
<evidence type="ECO:0000313" key="2">
    <source>
        <dbReference type="EMBL" id="ESO07732.1"/>
    </source>
</evidence>
<reference evidence="2 4" key="2">
    <citation type="journal article" date="2013" name="Nature">
        <title>Insights into bilaterian evolution from three spiralian genomes.</title>
        <authorList>
            <person name="Simakov O."/>
            <person name="Marletaz F."/>
            <person name="Cho S.J."/>
            <person name="Edsinger-Gonzales E."/>
            <person name="Havlak P."/>
            <person name="Hellsten U."/>
            <person name="Kuo D.H."/>
            <person name="Larsson T."/>
            <person name="Lv J."/>
            <person name="Arendt D."/>
            <person name="Savage R."/>
            <person name="Osoegawa K."/>
            <person name="de Jong P."/>
            <person name="Grimwood J."/>
            <person name="Chapman J.A."/>
            <person name="Shapiro H."/>
            <person name="Aerts A."/>
            <person name="Otillar R.P."/>
            <person name="Terry A.Y."/>
            <person name="Boore J.L."/>
            <person name="Grigoriev I.V."/>
            <person name="Lindberg D.R."/>
            <person name="Seaver E.C."/>
            <person name="Weisblat D.A."/>
            <person name="Putnam N.H."/>
            <person name="Rokhsar D.S."/>
        </authorList>
    </citation>
    <scope>NUCLEOTIDE SEQUENCE</scope>
</reference>
<dbReference type="HOGENOM" id="CLU_1847297_0_0_1"/>
<dbReference type="EMBL" id="KB096183">
    <property type="protein sequence ID" value="ESO07732.1"/>
    <property type="molecule type" value="Genomic_DNA"/>
</dbReference>
<dbReference type="Proteomes" id="UP000015101">
    <property type="component" value="Unassembled WGS sequence"/>
</dbReference>
<dbReference type="EMBL" id="AMQM01003502">
    <property type="status" value="NOT_ANNOTATED_CDS"/>
    <property type="molecule type" value="Genomic_DNA"/>
</dbReference>
<proteinExistence type="predicted"/>
<dbReference type="CTD" id="20203154"/>
<accession>T1F2V5</accession>
<evidence type="ECO:0000313" key="3">
    <source>
        <dbReference type="EnsemblMetazoa" id="HelroP170276"/>
    </source>
</evidence>
<name>T1F2V5_HELRO</name>
<reference evidence="4" key="1">
    <citation type="submission" date="2012-12" db="EMBL/GenBank/DDBJ databases">
        <authorList>
            <person name="Hellsten U."/>
            <person name="Grimwood J."/>
            <person name="Chapman J.A."/>
            <person name="Shapiro H."/>
            <person name="Aerts A."/>
            <person name="Otillar R.P."/>
            <person name="Terry A.Y."/>
            <person name="Boore J.L."/>
            <person name="Simakov O."/>
            <person name="Marletaz F."/>
            <person name="Cho S.-J."/>
            <person name="Edsinger-Gonzales E."/>
            <person name="Havlak P."/>
            <person name="Kuo D.-H."/>
            <person name="Larsson T."/>
            <person name="Lv J."/>
            <person name="Arendt D."/>
            <person name="Savage R."/>
            <person name="Osoegawa K."/>
            <person name="de Jong P."/>
            <person name="Lindberg D.R."/>
            <person name="Seaver E.C."/>
            <person name="Weisblat D.A."/>
            <person name="Putnam N.H."/>
            <person name="Grigoriev I.V."/>
            <person name="Rokhsar D.S."/>
        </authorList>
    </citation>
    <scope>NUCLEOTIDE SEQUENCE</scope>
</reference>
<evidence type="ECO:0000256" key="1">
    <source>
        <dbReference type="SAM" id="MobiDB-lite"/>
    </source>
</evidence>
<keyword evidence="4" id="KW-1185">Reference proteome</keyword>
<dbReference type="AlphaFoldDB" id="T1F2V5"/>
<gene>
    <name evidence="3" type="primary">20203154</name>
    <name evidence="2" type="ORF">HELRODRAFT_170276</name>
</gene>